<accession>A0A2S2E7X3</accession>
<dbReference type="OrthoDB" id="6381507at2"/>
<gene>
    <name evidence="2" type="ORF">HMF8227_02595</name>
</gene>
<dbReference type="PROSITE" id="PS51257">
    <property type="entry name" value="PROKAR_LIPOPROTEIN"/>
    <property type="match status" value="1"/>
</dbReference>
<protein>
    <recommendedName>
        <fullName evidence="4">DUF4861 domain-containing protein</fullName>
    </recommendedName>
</protein>
<dbReference type="EMBL" id="CP029347">
    <property type="protein sequence ID" value="AWL13047.1"/>
    <property type="molecule type" value="Genomic_DNA"/>
</dbReference>
<reference evidence="2 3" key="1">
    <citation type="submission" date="2018-05" db="EMBL/GenBank/DDBJ databases">
        <title>Salinimonas sp. HMF8227 Genome sequencing and assembly.</title>
        <authorList>
            <person name="Kang H."/>
            <person name="Kang J."/>
            <person name="Cha I."/>
            <person name="Kim H."/>
            <person name="Joh K."/>
        </authorList>
    </citation>
    <scope>NUCLEOTIDE SEQUENCE [LARGE SCALE GENOMIC DNA]</scope>
    <source>
        <strain evidence="2 3">HMF8227</strain>
    </source>
</reference>
<keyword evidence="1" id="KW-0732">Signal</keyword>
<keyword evidence="3" id="KW-1185">Reference proteome</keyword>
<evidence type="ECO:0008006" key="4">
    <source>
        <dbReference type="Google" id="ProtNLM"/>
    </source>
</evidence>
<organism evidence="2 3">
    <name type="scientific">Saliniradius amylolyticus</name>
    <dbReference type="NCBI Taxonomy" id="2183582"/>
    <lineage>
        <taxon>Bacteria</taxon>
        <taxon>Pseudomonadati</taxon>
        <taxon>Pseudomonadota</taxon>
        <taxon>Gammaproteobacteria</taxon>
        <taxon>Alteromonadales</taxon>
        <taxon>Alteromonadaceae</taxon>
        <taxon>Saliniradius</taxon>
    </lineage>
</organism>
<dbReference type="Pfam" id="PF16153">
    <property type="entry name" value="DUF4861"/>
    <property type="match status" value="1"/>
</dbReference>
<dbReference type="InterPro" id="IPR032342">
    <property type="entry name" value="DUF4861"/>
</dbReference>
<evidence type="ECO:0000313" key="3">
    <source>
        <dbReference type="Proteomes" id="UP000245728"/>
    </source>
</evidence>
<dbReference type="Proteomes" id="UP000245728">
    <property type="component" value="Chromosome"/>
</dbReference>
<evidence type="ECO:0000256" key="1">
    <source>
        <dbReference type="SAM" id="SignalP"/>
    </source>
</evidence>
<dbReference type="AlphaFoldDB" id="A0A2S2E7X3"/>
<name>A0A2S2E7X3_9ALTE</name>
<sequence length="417" mass="46461">MKSSFQTRWTFCAASLLLSAVVTGCQPSVESAPQITISNPSPTERRDEIVRVSVTELGEPGQPLRGAAVVLDNGRKIVPGQWLDEDLDSQPDTLLFSVSLEANGKASYRLREADKISLQTRTYAELGKRYDAQRQDGVYTGGSFKAVEAMTLPEQHEIGDGLFKYEGPGWESDKVAYRLYFDKRNVIDIFGKRQPELTLPQVGNVDAPSYHELQPWGMDILKTGPSIGLGSLAVYQDKRARRIDNSEQMTVSIRHSTPLYSEVEVSHQGFVGETGQADIDARYGIEAGSALTQVTVSAEGELPQWVTGIVKHESQLMQSGDHQAGPWRYIATYGDQSYINDGLGMVVFYRQTDVQTLTQDEHNHLVVMKPSLQTLEYYFGGYWQQGPDAIGSKAQFQDMLEHELIKLNQPLLVQVEH</sequence>
<feature type="signal peptide" evidence="1">
    <location>
        <begin position="1"/>
        <end position="24"/>
    </location>
</feature>
<evidence type="ECO:0000313" key="2">
    <source>
        <dbReference type="EMBL" id="AWL13047.1"/>
    </source>
</evidence>
<dbReference type="RefSeq" id="WP_109340569.1">
    <property type="nucleotide sequence ID" value="NZ_CP029347.1"/>
</dbReference>
<feature type="chain" id="PRO_5015484010" description="DUF4861 domain-containing protein" evidence="1">
    <location>
        <begin position="25"/>
        <end position="417"/>
    </location>
</feature>
<dbReference type="KEGG" id="salh:HMF8227_02595"/>
<proteinExistence type="predicted"/>